<keyword evidence="4" id="KW-0677">Repeat</keyword>
<evidence type="ECO:0000256" key="1">
    <source>
        <dbReference type="ARBA" id="ARBA00004196"/>
    </source>
</evidence>
<dbReference type="OrthoDB" id="564617at2759"/>
<keyword evidence="3" id="KW-0433">Leucine-rich repeat</keyword>
<dbReference type="InterPro" id="IPR051848">
    <property type="entry name" value="PGIP"/>
</dbReference>
<comment type="caution">
    <text evidence="6">The sequence shown here is derived from an EMBL/GenBank/DDBJ whole genome shotgun (WGS) entry which is preliminary data.</text>
</comment>
<proteinExistence type="predicted"/>
<evidence type="ECO:0000313" key="7">
    <source>
        <dbReference type="Proteomes" id="UP000612055"/>
    </source>
</evidence>
<evidence type="ECO:0000256" key="5">
    <source>
        <dbReference type="SAM" id="SignalP"/>
    </source>
</evidence>
<organism evidence="6 7">
    <name type="scientific">Edaphochlamys debaryana</name>
    <dbReference type="NCBI Taxonomy" id="47281"/>
    <lineage>
        <taxon>Eukaryota</taxon>
        <taxon>Viridiplantae</taxon>
        <taxon>Chlorophyta</taxon>
        <taxon>core chlorophytes</taxon>
        <taxon>Chlorophyceae</taxon>
        <taxon>CS clade</taxon>
        <taxon>Chlamydomonadales</taxon>
        <taxon>Chlamydomonadales incertae sedis</taxon>
        <taxon>Edaphochlamys</taxon>
    </lineage>
</organism>
<feature type="signal peptide" evidence="5">
    <location>
        <begin position="1"/>
        <end position="37"/>
    </location>
</feature>
<dbReference type="PANTHER" id="PTHR48059">
    <property type="entry name" value="POLYGALACTURONASE INHIBITOR 1"/>
    <property type="match status" value="1"/>
</dbReference>
<evidence type="ECO:0000256" key="3">
    <source>
        <dbReference type="ARBA" id="ARBA00022614"/>
    </source>
</evidence>
<dbReference type="InterPro" id="IPR003591">
    <property type="entry name" value="Leu-rich_rpt_typical-subtyp"/>
</dbReference>
<dbReference type="Pfam" id="PF00560">
    <property type="entry name" value="LRR_1"/>
    <property type="match status" value="1"/>
</dbReference>
<dbReference type="PANTHER" id="PTHR48059:SF30">
    <property type="entry name" value="OS06G0587000 PROTEIN"/>
    <property type="match status" value="1"/>
</dbReference>
<dbReference type="EMBL" id="JAEHOE010000131">
    <property type="protein sequence ID" value="KAG2485326.1"/>
    <property type="molecule type" value="Genomic_DNA"/>
</dbReference>
<dbReference type="SUPFAM" id="SSF52058">
    <property type="entry name" value="L domain-like"/>
    <property type="match status" value="1"/>
</dbReference>
<sequence>MAPPRTAPAAPPRPRSPALAVALPLLLLAAAAGLADAFTRPDQLAALNAYKDANINRSASWRKTLSKWTCPTDPADSDQACDPCSKDWSGNWEFIHCRGTNGPYGEGSTGDFNGLITNVHITDQQLEGPVPREICYLQYLRELDLDGSNFNGPFPEFVFDCMPQLQELDLSYNRLTGMLPTSISSVTRLQEFKVEYNEFMGPIPKAFADLANLRVLRLEANHLTGTVPPELNRLSSRLNILHLAHNQLKGELTGLSNVRLMQVTTDNNAGLCGMVPAGIRFANGFNPYGTRLGQPCD</sequence>
<comment type="subcellular location">
    <subcellularLocation>
        <location evidence="1">Cell envelope</location>
    </subcellularLocation>
    <subcellularLocation>
        <location evidence="2">Cytoplasm</location>
        <location evidence="2">Cytoskeleton</location>
        <location evidence="2">Cilium axoneme</location>
    </subcellularLocation>
</comment>
<dbReference type="AlphaFoldDB" id="A0A835XK50"/>
<dbReference type="InterPro" id="IPR001611">
    <property type="entry name" value="Leu-rich_rpt"/>
</dbReference>
<keyword evidence="7" id="KW-1185">Reference proteome</keyword>
<evidence type="ECO:0000256" key="4">
    <source>
        <dbReference type="ARBA" id="ARBA00022737"/>
    </source>
</evidence>
<dbReference type="FunFam" id="3.80.10.10:FF:000383">
    <property type="entry name" value="Leucine-rich repeat receptor protein kinase EMS1"/>
    <property type="match status" value="1"/>
</dbReference>
<dbReference type="PRINTS" id="PR00019">
    <property type="entry name" value="LEURICHRPT"/>
</dbReference>
<evidence type="ECO:0000313" key="6">
    <source>
        <dbReference type="EMBL" id="KAG2485326.1"/>
    </source>
</evidence>
<keyword evidence="5" id="KW-0732">Signal</keyword>
<dbReference type="SMART" id="SM00369">
    <property type="entry name" value="LRR_TYP"/>
    <property type="match status" value="2"/>
</dbReference>
<feature type="chain" id="PRO_5032823415" evidence="5">
    <location>
        <begin position="38"/>
        <end position="297"/>
    </location>
</feature>
<dbReference type="Gene3D" id="3.80.10.10">
    <property type="entry name" value="Ribonuclease Inhibitor"/>
    <property type="match status" value="1"/>
</dbReference>
<dbReference type="Proteomes" id="UP000612055">
    <property type="component" value="Unassembled WGS sequence"/>
</dbReference>
<evidence type="ECO:0000256" key="2">
    <source>
        <dbReference type="ARBA" id="ARBA00004430"/>
    </source>
</evidence>
<dbReference type="Pfam" id="PF13855">
    <property type="entry name" value="LRR_8"/>
    <property type="match status" value="1"/>
</dbReference>
<reference evidence="6" key="1">
    <citation type="journal article" date="2020" name="bioRxiv">
        <title>Comparative genomics of Chlamydomonas.</title>
        <authorList>
            <person name="Craig R.J."/>
            <person name="Hasan A.R."/>
            <person name="Ness R.W."/>
            <person name="Keightley P.D."/>
        </authorList>
    </citation>
    <scope>NUCLEOTIDE SEQUENCE</scope>
    <source>
        <strain evidence="6">CCAP 11/70</strain>
    </source>
</reference>
<dbReference type="InterPro" id="IPR032675">
    <property type="entry name" value="LRR_dom_sf"/>
</dbReference>
<gene>
    <name evidence="6" type="ORF">HYH03_015908</name>
</gene>
<protein>
    <submittedName>
        <fullName evidence="6">Uncharacterized protein</fullName>
    </submittedName>
</protein>
<accession>A0A835XK50</accession>
<dbReference type="GO" id="GO:0005930">
    <property type="term" value="C:axoneme"/>
    <property type="evidence" value="ECO:0007669"/>
    <property type="project" value="UniProtKB-SubCell"/>
</dbReference>
<name>A0A835XK50_9CHLO</name>